<evidence type="ECO:0000313" key="2">
    <source>
        <dbReference type="EMBL" id="TFW33427.1"/>
    </source>
</evidence>
<feature type="transmembrane region" description="Helical" evidence="1">
    <location>
        <begin position="83"/>
        <end position="106"/>
    </location>
</feature>
<keyword evidence="1" id="KW-1133">Transmembrane helix</keyword>
<comment type="caution">
    <text evidence="2">The sequence shown here is derived from an EMBL/GenBank/DDBJ whole genome shotgun (WGS) entry which is preliminary data.</text>
</comment>
<dbReference type="Pfam" id="PF09948">
    <property type="entry name" value="PpoB2"/>
    <property type="match status" value="1"/>
</dbReference>
<dbReference type="InterPro" id="IPR018688">
    <property type="entry name" value="PpoB2-like"/>
</dbReference>
<keyword evidence="1" id="KW-0812">Transmembrane</keyword>
<feature type="transmembrane region" description="Helical" evidence="1">
    <location>
        <begin position="42"/>
        <end position="63"/>
    </location>
</feature>
<dbReference type="OrthoDB" id="980055at2"/>
<keyword evidence="1" id="KW-0472">Membrane</keyword>
<feature type="transmembrane region" description="Helical" evidence="1">
    <location>
        <begin position="221"/>
        <end position="248"/>
    </location>
</feature>
<reference evidence="2 3" key="1">
    <citation type="submission" date="2019-03" db="EMBL/GenBank/DDBJ databases">
        <title>Draft genome of Massilia hortus sp. nov., a novel bacterial species of the Oxalobacteraceae family.</title>
        <authorList>
            <person name="Peta V."/>
            <person name="Raths R."/>
            <person name="Bucking H."/>
        </authorList>
    </citation>
    <scope>NUCLEOTIDE SEQUENCE [LARGE SCALE GENOMIC DNA]</scope>
    <source>
        <strain evidence="2 3">ONC3</strain>
    </source>
</reference>
<organism evidence="2 3">
    <name type="scientific">Massilia horti</name>
    <dbReference type="NCBI Taxonomy" id="2562153"/>
    <lineage>
        <taxon>Bacteria</taxon>
        <taxon>Pseudomonadati</taxon>
        <taxon>Pseudomonadota</taxon>
        <taxon>Betaproteobacteria</taxon>
        <taxon>Burkholderiales</taxon>
        <taxon>Oxalobacteraceae</taxon>
        <taxon>Telluria group</taxon>
        <taxon>Massilia</taxon>
    </lineage>
</organism>
<gene>
    <name evidence="2" type="ORF">E4O92_06695</name>
</gene>
<dbReference type="Proteomes" id="UP000297258">
    <property type="component" value="Unassembled WGS sequence"/>
</dbReference>
<feature type="transmembrane region" description="Helical" evidence="1">
    <location>
        <begin position="118"/>
        <end position="143"/>
    </location>
</feature>
<feature type="transmembrane region" description="Helical" evidence="1">
    <location>
        <begin position="255"/>
        <end position="275"/>
    </location>
</feature>
<dbReference type="AlphaFoldDB" id="A0A4Y9T7K7"/>
<keyword evidence="3" id="KW-1185">Reference proteome</keyword>
<proteinExistence type="predicted"/>
<evidence type="ECO:0000313" key="3">
    <source>
        <dbReference type="Proteomes" id="UP000297258"/>
    </source>
</evidence>
<evidence type="ECO:0000256" key="1">
    <source>
        <dbReference type="SAM" id="Phobius"/>
    </source>
</evidence>
<sequence length="276" mass="29384">MSQTDESPSRTRSPSGAACAASLADTADVLRRARRRAGTERAIVLAALGALTVLCWASLALPFERLNLELPVSPKALEYALLWGQWNAAMLAILLPAQVRTTLLYLRAARYRYRVRWPYLATMLFVCGLAFALATFAVVAAVVQRLLADAGVLDRNHAIANSTVVALMLVSAGVYQWTPPKLASLEHFHAPLPFVLAGWRPGAGGALRMGLEDGVAAVRSYWLLAALLLATGPLHLLGVAAISTLALAEKLLRGGIIIACVAGLALVAWGSLILFP</sequence>
<protein>
    <submittedName>
        <fullName evidence="2">DUF2182 domain-containing protein</fullName>
    </submittedName>
</protein>
<name>A0A4Y9T7K7_9BURK</name>
<feature type="transmembrane region" description="Helical" evidence="1">
    <location>
        <begin position="158"/>
        <end position="178"/>
    </location>
</feature>
<accession>A0A4Y9T7K7</accession>
<dbReference type="RefSeq" id="WP_135188985.1">
    <property type="nucleotide sequence ID" value="NZ_SPUM01000040.1"/>
</dbReference>
<dbReference type="EMBL" id="SPUM01000040">
    <property type="protein sequence ID" value="TFW33427.1"/>
    <property type="molecule type" value="Genomic_DNA"/>
</dbReference>